<comment type="similarity">
    <text evidence="2 8">Belongs to the cytochrome P450 family.</text>
</comment>
<evidence type="ECO:0000313" key="9">
    <source>
        <dbReference type="EMBL" id="KAF3008985.1"/>
    </source>
</evidence>
<dbReference type="PANTHER" id="PTHR24287:SF17">
    <property type="entry name" value="P450, PUTATIVE (EUROFUNG)-RELATED"/>
    <property type="match status" value="1"/>
</dbReference>
<name>A0A9P4TKQ0_CURKU</name>
<comment type="cofactor">
    <cofactor evidence="1 7">
        <name>heme</name>
        <dbReference type="ChEBI" id="CHEBI:30413"/>
    </cofactor>
</comment>
<gene>
    <name evidence="9" type="ORF">E8E13_011528</name>
</gene>
<dbReference type="GO" id="GO:0004497">
    <property type="term" value="F:monooxygenase activity"/>
    <property type="evidence" value="ECO:0007669"/>
    <property type="project" value="UniProtKB-KW"/>
</dbReference>
<evidence type="ECO:0000313" key="10">
    <source>
        <dbReference type="Proteomes" id="UP000801428"/>
    </source>
</evidence>
<keyword evidence="5 7" id="KW-0408">Iron</keyword>
<keyword evidence="7 8" id="KW-0349">Heme</keyword>
<evidence type="ECO:0000256" key="2">
    <source>
        <dbReference type="ARBA" id="ARBA00010617"/>
    </source>
</evidence>
<evidence type="ECO:0000256" key="1">
    <source>
        <dbReference type="ARBA" id="ARBA00001971"/>
    </source>
</evidence>
<feature type="binding site" description="axial binding residue" evidence="7">
    <location>
        <position position="455"/>
    </location>
    <ligand>
        <name>heme</name>
        <dbReference type="ChEBI" id="CHEBI:30413"/>
    </ligand>
    <ligandPart>
        <name>Fe</name>
        <dbReference type="ChEBI" id="CHEBI:18248"/>
    </ligandPart>
</feature>
<dbReference type="PANTHER" id="PTHR24287">
    <property type="entry name" value="P450, PUTATIVE (EUROFUNG)-RELATED"/>
    <property type="match status" value="1"/>
</dbReference>
<dbReference type="PROSITE" id="PS00086">
    <property type="entry name" value="CYTOCHROME_P450"/>
    <property type="match status" value="1"/>
</dbReference>
<dbReference type="EMBL" id="SWKU01000003">
    <property type="protein sequence ID" value="KAF3008985.1"/>
    <property type="molecule type" value="Genomic_DNA"/>
</dbReference>
<dbReference type="CDD" id="cd11063">
    <property type="entry name" value="CYP52"/>
    <property type="match status" value="1"/>
</dbReference>
<reference evidence="9" key="1">
    <citation type="submission" date="2019-04" db="EMBL/GenBank/DDBJ databases">
        <title>Sequencing of skin fungus with MAO and IRED activity.</title>
        <authorList>
            <person name="Marsaioli A.J."/>
            <person name="Bonatto J.M.C."/>
            <person name="Reis Junior O."/>
        </authorList>
    </citation>
    <scope>NUCLEOTIDE SEQUENCE</scope>
    <source>
        <strain evidence="9">30M1</strain>
    </source>
</reference>
<keyword evidence="6 8" id="KW-0503">Monooxygenase</keyword>
<sequence length="510" mass="58341">MAIFTLTNVTLTLLALYIGKRVYWEITIGSHLRNLAKQHGCLPAKMRQTPFTFGTGFWWGQIKAVKSHRLLPFMAQSFKEVQGDTRRHFVLGTEWFITQDPENVKTILATNFGDWSIGQQRIKEMSSFLGYGIFVNEGPAWKHSREMLRPCFEKSVLANTQLLEHHTQKLFALLPQDGQTVDLQPLLHDLAMDIATDLLFGKSTDALNQDENDHAIKDFCEAFNYASNPFEREAFKKWGVIALFLPDRFNSAKKKHVKAMQDFVDHIIATRNSMPEEERNEKQRYNLISALSEHTQDHMRIRSETLNVLLAGRDTVASLLSNILWELPRHSQILDSLRNEIQDVCGTDLPSYEQLKSMRYLRAIVNESQRLYPIVPANSREAIVDTFLPRGGGPDGTAPILVPKGSYVAYHSYSMQRRTDLFGDDADVFRPERWLESRFRPGWAFVPFSGGPRVCIGQNLALFETMYVVARFVQEFDLSTRDADPWQEKLSITCMGLNGCKVGLTAREKE</sequence>
<evidence type="ECO:0000256" key="3">
    <source>
        <dbReference type="ARBA" id="ARBA00022723"/>
    </source>
</evidence>
<keyword evidence="3 7" id="KW-0479">Metal-binding</keyword>
<evidence type="ECO:0000256" key="7">
    <source>
        <dbReference type="PIRSR" id="PIRSR602401-1"/>
    </source>
</evidence>
<dbReference type="AlphaFoldDB" id="A0A9P4TKQ0"/>
<dbReference type="OrthoDB" id="1470350at2759"/>
<keyword evidence="10" id="KW-1185">Reference proteome</keyword>
<dbReference type="InterPro" id="IPR047146">
    <property type="entry name" value="Cyt_P450_E_CYP52_fungi"/>
</dbReference>
<comment type="caution">
    <text evidence="9">The sequence shown here is derived from an EMBL/GenBank/DDBJ whole genome shotgun (WGS) entry which is preliminary data.</text>
</comment>
<dbReference type="PRINTS" id="PR00463">
    <property type="entry name" value="EP450I"/>
</dbReference>
<dbReference type="GO" id="GO:0005506">
    <property type="term" value="F:iron ion binding"/>
    <property type="evidence" value="ECO:0007669"/>
    <property type="project" value="InterPro"/>
</dbReference>
<evidence type="ECO:0008006" key="11">
    <source>
        <dbReference type="Google" id="ProtNLM"/>
    </source>
</evidence>
<dbReference type="Pfam" id="PF00067">
    <property type="entry name" value="p450"/>
    <property type="match status" value="1"/>
</dbReference>
<dbReference type="GO" id="GO:0020037">
    <property type="term" value="F:heme binding"/>
    <property type="evidence" value="ECO:0007669"/>
    <property type="project" value="InterPro"/>
</dbReference>
<dbReference type="Proteomes" id="UP000801428">
    <property type="component" value="Unassembled WGS sequence"/>
</dbReference>
<accession>A0A9P4TKQ0</accession>
<dbReference type="GO" id="GO:0016705">
    <property type="term" value="F:oxidoreductase activity, acting on paired donors, with incorporation or reduction of molecular oxygen"/>
    <property type="evidence" value="ECO:0007669"/>
    <property type="project" value="InterPro"/>
</dbReference>
<dbReference type="InterPro" id="IPR002401">
    <property type="entry name" value="Cyt_P450_E_grp-I"/>
</dbReference>
<dbReference type="InterPro" id="IPR001128">
    <property type="entry name" value="Cyt_P450"/>
</dbReference>
<evidence type="ECO:0000256" key="6">
    <source>
        <dbReference type="ARBA" id="ARBA00023033"/>
    </source>
</evidence>
<organism evidence="9 10">
    <name type="scientific">Curvularia kusanoi</name>
    <name type="common">Cochliobolus kusanoi</name>
    <dbReference type="NCBI Taxonomy" id="90978"/>
    <lineage>
        <taxon>Eukaryota</taxon>
        <taxon>Fungi</taxon>
        <taxon>Dikarya</taxon>
        <taxon>Ascomycota</taxon>
        <taxon>Pezizomycotina</taxon>
        <taxon>Dothideomycetes</taxon>
        <taxon>Pleosporomycetidae</taxon>
        <taxon>Pleosporales</taxon>
        <taxon>Pleosporineae</taxon>
        <taxon>Pleosporaceae</taxon>
        <taxon>Curvularia</taxon>
    </lineage>
</organism>
<dbReference type="InterPro" id="IPR036396">
    <property type="entry name" value="Cyt_P450_sf"/>
</dbReference>
<evidence type="ECO:0000256" key="8">
    <source>
        <dbReference type="RuleBase" id="RU000461"/>
    </source>
</evidence>
<evidence type="ECO:0000256" key="4">
    <source>
        <dbReference type="ARBA" id="ARBA00023002"/>
    </source>
</evidence>
<protein>
    <recommendedName>
        <fullName evidence="11">Cytochrome P450</fullName>
    </recommendedName>
</protein>
<keyword evidence="4 8" id="KW-0560">Oxidoreductase</keyword>
<dbReference type="Gene3D" id="1.10.630.10">
    <property type="entry name" value="Cytochrome P450"/>
    <property type="match status" value="1"/>
</dbReference>
<dbReference type="PRINTS" id="PR00385">
    <property type="entry name" value="P450"/>
</dbReference>
<dbReference type="SUPFAM" id="SSF48264">
    <property type="entry name" value="Cytochrome P450"/>
    <property type="match status" value="1"/>
</dbReference>
<evidence type="ECO:0000256" key="5">
    <source>
        <dbReference type="ARBA" id="ARBA00023004"/>
    </source>
</evidence>
<proteinExistence type="inferred from homology"/>
<dbReference type="InterPro" id="IPR017972">
    <property type="entry name" value="Cyt_P450_CS"/>
</dbReference>